<proteinExistence type="predicted"/>
<dbReference type="EMBL" id="JAEFDC010000005">
    <property type="protein sequence ID" value="MBI1646956.1"/>
    <property type="molecule type" value="Genomic_DNA"/>
</dbReference>
<comment type="caution">
    <text evidence="1">The sequence shown here is derived from an EMBL/GenBank/DDBJ whole genome shotgun (WGS) entry which is preliminary data.</text>
</comment>
<gene>
    <name evidence="1" type="ORF">I7X30_07790</name>
</gene>
<dbReference type="RefSeq" id="WP_198466635.1">
    <property type="nucleotide sequence ID" value="NZ_JAEFDC010000005.1"/>
</dbReference>
<accession>A0ABS0SMI9</accession>
<sequence length="73" mass="8813">MSTIVLERVEIKESDFHLFEELFKKFKVKYQEFTAKKDDTKISKEAFFKRIEEARAQKARYISDEEMDKMLLG</sequence>
<evidence type="ECO:0000313" key="1">
    <source>
        <dbReference type="EMBL" id="MBI1646956.1"/>
    </source>
</evidence>
<keyword evidence="2" id="KW-1185">Reference proteome</keyword>
<organism evidence="1 2">
    <name type="scientific">Capnocytophaga periodontitidis</name>
    <dbReference type="NCBI Taxonomy" id="2795027"/>
    <lineage>
        <taxon>Bacteria</taxon>
        <taxon>Pseudomonadati</taxon>
        <taxon>Bacteroidota</taxon>
        <taxon>Flavobacteriia</taxon>
        <taxon>Flavobacteriales</taxon>
        <taxon>Flavobacteriaceae</taxon>
        <taxon>Capnocytophaga</taxon>
    </lineage>
</organism>
<name>A0ABS0SMI9_9FLAO</name>
<dbReference type="Proteomes" id="UP000641139">
    <property type="component" value="Unassembled WGS sequence"/>
</dbReference>
<protein>
    <submittedName>
        <fullName evidence="1">Uncharacterized protein</fullName>
    </submittedName>
</protein>
<reference evidence="1 2" key="1">
    <citation type="journal article" date="2021" name="Int. J. Syst. Evol. Microbiol.">
        <title>Capnocytophaga periodontitidis sp. nov., isolated from subgingival plaque of periodontitis patient.</title>
        <authorList>
            <person name="Zhang Y."/>
            <person name="Qiao D."/>
            <person name="Shi W."/>
            <person name="Wu D."/>
            <person name="Cai M."/>
        </authorList>
    </citation>
    <scope>NUCLEOTIDE SEQUENCE [LARGE SCALE GENOMIC DNA]</scope>
    <source>
        <strain evidence="1 2">051621</strain>
    </source>
</reference>
<evidence type="ECO:0000313" key="2">
    <source>
        <dbReference type="Proteomes" id="UP000641139"/>
    </source>
</evidence>